<dbReference type="Proteomes" id="UP001448614">
    <property type="component" value="Unassembled WGS sequence"/>
</dbReference>
<keyword evidence="5" id="KW-1185">Reference proteome</keyword>
<proteinExistence type="predicted"/>
<dbReference type="EMBL" id="JBBMFV010000001">
    <property type="protein sequence ID" value="MEO3939508.1"/>
    <property type="molecule type" value="Genomic_DNA"/>
</dbReference>
<keyword evidence="1" id="KW-0732">Signal</keyword>
<feature type="domain" description="Bacterial Ig" evidence="2">
    <location>
        <begin position="319"/>
        <end position="395"/>
    </location>
</feature>
<dbReference type="InterPro" id="IPR013783">
    <property type="entry name" value="Ig-like_fold"/>
</dbReference>
<evidence type="ECO:0000259" key="3">
    <source>
        <dbReference type="Pfam" id="PF19077"/>
    </source>
</evidence>
<comment type="caution">
    <text evidence="4">The sequence shown here is derived from an EMBL/GenBank/DDBJ whole genome shotgun (WGS) entry which is preliminary data.</text>
</comment>
<accession>A0ABV0GLV2</accession>
<evidence type="ECO:0000313" key="5">
    <source>
        <dbReference type="Proteomes" id="UP001448614"/>
    </source>
</evidence>
<gene>
    <name evidence="4" type="ORF">V3C41_00300</name>
</gene>
<evidence type="ECO:0000256" key="1">
    <source>
        <dbReference type="SAM" id="SignalP"/>
    </source>
</evidence>
<dbReference type="InterPro" id="IPR041498">
    <property type="entry name" value="Big_6"/>
</dbReference>
<dbReference type="Pfam" id="PF19077">
    <property type="entry name" value="Big_13"/>
    <property type="match status" value="1"/>
</dbReference>
<feature type="signal peptide" evidence="1">
    <location>
        <begin position="1"/>
        <end position="25"/>
    </location>
</feature>
<dbReference type="Pfam" id="PF17936">
    <property type="entry name" value="Big_6"/>
    <property type="match status" value="1"/>
</dbReference>
<evidence type="ECO:0000259" key="2">
    <source>
        <dbReference type="Pfam" id="PF17936"/>
    </source>
</evidence>
<organism evidence="4 5">
    <name type="scientific">Paenarthrobacter nicotinovorans</name>
    <name type="common">Arthrobacter nicotinovorans</name>
    <dbReference type="NCBI Taxonomy" id="29320"/>
    <lineage>
        <taxon>Bacteria</taxon>
        <taxon>Bacillati</taxon>
        <taxon>Actinomycetota</taxon>
        <taxon>Actinomycetes</taxon>
        <taxon>Micrococcales</taxon>
        <taxon>Micrococcaceae</taxon>
        <taxon>Paenarthrobacter</taxon>
    </lineage>
</organism>
<feature type="chain" id="PRO_5045099056" evidence="1">
    <location>
        <begin position="26"/>
        <end position="583"/>
    </location>
</feature>
<evidence type="ECO:0000313" key="4">
    <source>
        <dbReference type="EMBL" id="MEO3939508.1"/>
    </source>
</evidence>
<feature type="domain" description="Bacterial Ig-like" evidence="3">
    <location>
        <begin position="235"/>
        <end position="291"/>
    </location>
</feature>
<name>A0ABV0GLV2_PAENI</name>
<sequence>MKKFVSVAATLAVAAALGSAAPSVAAESDPQSAPIAASQGLASMVVAGPVDGAVTTPRPKFFGTGVPGETVKVWQDGVQHSVMATTVAKDGTWGRELWSNIQLDPGAHSFTVTRGDSAEPQRVNINVTALVVAGPVDGAVTTPRPKFFGTGVPGETVKVWQDGVQHSVMATTVAKDGTWGRELWSNIQLDPGAHSFTVTRGDSAEPQRVNINVSDEQTAAPIVVTSPTSGARVTTARPTFTGTGQPGATVSITNNAKNEIASAAVDASGNWEAVAKSNVADGDYNVNVAQSFNGQTTSASLAYGVTRVALRVNAPYSAETVATRTPHFAGTGQAGATVEVKDVNGDLLATTTIAQNGTWEAQSMRALSPGKHAVTVVQTAGADTDRHELEFTVEDLAGFEGVQILSPSGVAGQRLSYSGTGPVGAEFKIGMVINGSMRQGPTVVVGEDGRWEATAAADLPVNDWNTGVPSHVYLSSGNEMYDPGHSFWIAPALQVATPVSEEVTASRPMFEGVGQRGSLVHVFNEAGEIIAAVGTGEDGKWSVPSRVDLRPGTHTVTIKQMIFGQLWGYQVPAVERTFEVGSK</sequence>
<protein>
    <submittedName>
        <fullName evidence="4">Ig-like domain-containing protein</fullName>
    </submittedName>
</protein>
<dbReference type="Gene3D" id="2.60.40.10">
    <property type="entry name" value="Immunoglobulins"/>
    <property type="match status" value="3"/>
</dbReference>
<reference evidence="4 5" key="1">
    <citation type="journal article" date="2024" name="Appl. Microbiol. Biotechnol.">
        <title>Biosynthetic gene clusters with biotechnological applications in novel Antarctic isolates from Actinomycetota.</title>
        <authorList>
            <person name="Bruna P."/>
            <person name="Nunez-Montero K."/>
            <person name="Contreras M.J."/>
            <person name="Leal K."/>
            <person name="Garcia M."/>
            <person name="Abanto M."/>
            <person name="Barrientos L."/>
        </authorList>
    </citation>
    <scope>NUCLEOTIDE SEQUENCE [LARGE SCALE GENOMIC DNA]</scope>
    <source>
        <strain evidence="4 5">Se16.17</strain>
    </source>
</reference>
<dbReference type="InterPro" id="IPR044016">
    <property type="entry name" value="Big_13"/>
</dbReference>
<dbReference type="RefSeq" id="WP_347781496.1">
    <property type="nucleotide sequence ID" value="NZ_JBBMFV010000001.1"/>
</dbReference>